<dbReference type="Proteomes" id="UP000035199">
    <property type="component" value="Chromosome"/>
</dbReference>
<dbReference type="PANTHER" id="PTHR31272">
    <property type="entry name" value="CYTOCHROME C-TYPE BIOGENESIS PROTEIN HI_1454-RELATED"/>
    <property type="match status" value="1"/>
</dbReference>
<evidence type="ECO:0000313" key="3">
    <source>
        <dbReference type="Proteomes" id="UP000035199"/>
    </source>
</evidence>
<dbReference type="PATRIC" id="fig|571915.4.peg.273"/>
<dbReference type="AlphaFoldDB" id="A0A0G3GU13"/>
<accession>A0A0G3GU13</accession>
<organism evidence="2 3">
    <name type="scientific">Corynebacterium mustelae</name>
    <dbReference type="NCBI Taxonomy" id="571915"/>
    <lineage>
        <taxon>Bacteria</taxon>
        <taxon>Bacillati</taxon>
        <taxon>Actinomycetota</taxon>
        <taxon>Actinomycetes</taxon>
        <taxon>Mycobacteriales</taxon>
        <taxon>Corynebacteriaceae</taxon>
        <taxon>Corynebacterium</taxon>
    </lineage>
</organism>
<dbReference type="InterPro" id="IPR051790">
    <property type="entry name" value="Cytochrome_c-biogenesis_DsbD"/>
</dbReference>
<feature type="transmembrane region" description="Helical" evidence="1">
    <location>
        <begin position="75"/>
        <end position="97"/>
    </location>
</feature>
<gene>
    <name evidence="2" type="ORF">CMUST_01335</name>
</gene>
<feature type="transmembrane region" description="Helical" evidence="1">
    <location>
        <begin position="206"/>
        <end position="229"/>
    </location>
</feature>
<sequence length="294" mass="29974">MIDIGILGAFIGGILALLSPCSALLLPAFFAYAFSTATQLIARTTVFFLGLASVLVPIGVGAGIVGSFFTTYRDTLITAGGVVVIILGAIVFFGGGFRIGPTMAPAGTSRGSTFLLGALYGFSGFCTGPLLGAVLTTAVVGGGSITAAGGNSSENLIAASAYGALILAAYGLGMTVPLFGLALVWDKWNVSQWRPLRGSTQQFGPLRLHTTSMLSGGLMILVGALFLFFRGGTTLPSVISVDSHARIQEWVLVTFGPVSDVVVAIFIGLAIAGGLVAHILRNSSAGATDSFDSK</sequence>
<keyword evidence="1" id="KW-1133">Transmembrane helix</keyword>
<feature type="transmembrane region" description="Helical" evidence="1">
    <location>
        <begin position="118"/>
        <end position="141"/>
    </location>
</feature>
<dbReference type="STRING" id="571915.CMUST_01335"/>
<feature type="transmembrane region" description="Helical" evidence="1">
    <location>
        <begin position="6"/>
        <end position="34"/>
    </location>
</feature>
<evidence type="ECO:0000313" key="2">
    <source>
        <dbReference type="EMBL" id="AKK04616.1"/>
    </source>
</evidence>
<protein>
    <submittedName>
        <fullName evidence="2">Cytochrome c biogenesis protein</fullName>
    </submittedName>
</protein>
<keyword evidence="3" id="KW-1185">Reference proteome</keyword>
<proteinExistence type="predicted"/>
<feature type="transmembrane region" description="Helical" evidence="1">
    <location>
        <begin position="261"/>
        <end position="280"/>
    </location>
</feature>
<keyword evidence="1" id="KW-0472">Membrane</keyword>
<dbReference type="KEGG" id="cmv:CMUST_01335"/>
<reference evidence="3" key="2">
    <citation type="submission" date="2015-05" db="EMBL/GenBank/DDBJ databases">
        <title>Complete genome sequence of Corynebacterium mustelae DSM 45274, isolated from various tissues of a male ferret with lethal sepsis.</title>
        <authorList>
            <person name="Ruckert C."/>
            <person name="Albersmeier A."/>
            <person name="Winkler A."/>
            <person name="Tauch A."/>
        </authorList>
    </citation>
    <scope>NUCLEOTIDE SEQUENCE [LARGE SCALE GENOMIC DNA]</scope>
    <source>
        <strain evidence="3">DSM 45274</strain>
    </source>
</reference>
<dbReference type="OrthoDB" id="4332145at2"/>
<evidence type="ECO:0000256" key="1">
    <source>
        <dbReference type="SAM" id="Phobius"/>
    </source>
</evidence>
<reference evidence="2 3" key="1">
    <citation type="journal article" date="2015" name="Genome Announc.">
        <title>Complete Genome Sequence of the Type Strain Corynebacterium mustelae DSM 45274, Isolated from Various Tissues of a Male Ferret with Lethal Sepsis.</title>
        <authorList>
            <person name="Ruckert C."/>
            <person name="Eimer J."/>
            <person name="Winkler A."/>
            <person name="Tauch A."/>
        </authorList>
    </citation>
    <scope>NUCLEOTIDE SEQUENCE [LARGE SCALE GENOMIC DNA]</scope>
    <source>
        <strain evidence="2 3">DSM 45274</strain>
    </source>
</reference>
<keyword evidence="1" id="KW-0812">Transmembrane</keyword>
<dbReference type="RefSeq" id="WP_047261001.1">
    <property type="nucleotide sequence ID" value="NZ_CP011542.1"/>
</dbReference>
<name>A0A0G3GU13_9CORY</name>
<feature type="transmembrane region" description="Helical" evidence="1">
    <location>
        <begin position="161"/>
        <end position="185"/>
    </location>
</feature>
<feature type="transmembrane region" description="Helical" evidence="1">
    <location>
        <begin position="46"/>
        <end position="69"/>
    </location>
</feature>
<dbReference type="PANTHER" id="PTHR31272:SF4">
    <property type="entry name" value="CYTOCHROME C-TYPE BIOGENESIS PROTEIN HI_1454-RELATED"/>
    <property type="match status" value="1"/>
</dbReference>
<dbReference type="EMBL" id="CP011542">
    <property type="protein sequence ID" value="AKK04616.1"/>
    <property type="molecule type" value="Genomic_DNA"/>
</dbReference>